<dbReference type="InterPro" id="IPR029071">
    <property type="entry name" value="Ubiquitin-like_domsf"/>
</dbReference>
<proteinExistence type="predicted"/>
<comment type="caution">
    <text evidence="2">The sequence shown here is derived from an EMBL/GenBank/DDBJ whole genome shotgun (WGS) entry which is preliminary data.</text>
</comment>
<sequence length="199" mass="21443">MGHETMVFFVSAPDGTESLHFRVKRNLTTMGRAMGVYCTMKGLEQARHTLVLDGELVQATDTCASLGMEEGAGVVICSTLDAHQPWAQLEALQEALLIPSRRYAVYASVLVASKMEDEAAPTRVGSTFCSFPAPSASARALAKNIVRLPEVMVREIVEFKFGAPGGERGEITEASTADTIHEATALHLAQQLAQLDVHN</sequence>
<dbReference type="SUPFAM" id="SSF54236">
    <property type="entry name" value="Ubiquitin-like"/>
    <property type="match status" value="1"/>
</dbReference>
<feature type="domain" description="Rad60/SUMO-like" evidence="1">
    <location>
        <begin position="9"/>
        <end position="72"/>
    </location>
</feature>
<dbReference type="Proteomes" id="UP001165060">
    <property type="component" value="Unassembled WGS sequence"/>
</dbReference>
<accession>A0ABQ6MQL6</accession>
<evidence type="ECO:0000259" key="1">
    <source>
        <dbReference type="Pfam" id="PF11976"/>
    </source>
</evidence>
<dbReference type="EMBL" id="BRYB01001642">
    <property type="protein sequence ID" value="GMI30231.1"/>
    <property type="molecule type" value="Genomic_DNA"/>
</dbReference>
<dbReference type="InterPro" id="IPR022617">
    <property type="entry name" value="Rad60/SUMO-like_dom"/>
</dbReference>
<reference evidence="2 3" key="1">
    <citation type="journal article" date="2023" name="Commun. Biol.">
        <title>Genome analysis of Parmales, the sister group of diatoms, reveals the evolutionary specialization of diatoms from phago-mixotrophs to photoautotrophs.</title>
        <authorList>
            <person name="Ban H."/>
            <person name="Sato S."/>
            <person name="Yoshikawa S."/>
            <person name="Yamada K."/>
            <person name="Nakamura Y."/>
            <person name="Ichinomiya M."/>
            <person name="Sato N."/>
            <person name="Blanc-Mathieu R."/>
            <person name="Endo H."/>
            <person name="Kuwata A."/>
            <person name="Ogata H."/>
        </authorList>
    </citation>
    <scope>NUCLEOTIDE SEQUENCE [LARGE SCALE GENOMIC DNA]</scope>
</reference>
<evidence type="ECO:0000313" key="2">
    <source>
        <dbReference type="EMBL" id="GMI30231.1"/>
    </source>
</evidence>
<dbReference type="CDD" id="cd01763">
    <property type="entry name" value="Ubl_SUMO_like"/>
    <property type="match status" value="1"/>
</dbReference>
<organism evidence="2 3">
    <name type="scientific">Tetraparma gracilis</name>
    <dbReference type="NCBI Taxonomy" id="2962635"/>
    <lineage>
        <taxon>Eukaryota</taxon>
        <taxon>Sar</taxon>
        <taxon>Stramenopiles</taxon>
        <taxon>Ochrophyta</taxon>
        <taxon>Bolidophyceae</taxon>
        <taxon>Parmales</taxon>
        <taxon>Triparmaceae</taxon>
        <taxon>Tetraparma</taxon>
    </lineage>
</organism>
<protein>
    <recommendedName>
        <fullName evidence="1">Rad60/SUMO-like domain-containing protein</fullName>
    </recommendedName>
</protein>
<evidence type="ECO:0000313" key="3">
    <source>
        <dbReference type="Proteomes" id="UP001165060"/>
    </source>
</evidence>
<name>A0ABQ6MQL6_9STRA</name>
<keyword evidence="3" id="KW-1185">Reference proteome</keyword>
<gene>
    <name evidence="2" type="ORF">TeGR_g8029</name>
</gene>
<dbReference type="Pfam" id="PF11976">
    <property type="entry name" value="Rad60-SLD"/>
    <property type="match status" value="1"/>
</dbReference>
<dbReference type="Gene3D" id="3.10.20.90">
    <property type="entry name" value="Phosphatidylinositol 3-kinase Catalytic Subunit, Chain A, domain 1"/>
    <property type="match status" value="1"/>
</dbReference>